<comment type="similarity">
    <text evidence="2">Belongs to the glycosyl hydrolase 43 family.</text>
</comment>
<dbReference type="Gene3D" id="2.80.10.50">
    <property type="match status" value="2"/>
</dbReference>
<gene>
    <name evidence="7" type="ORF">OB955_22795</name>
</gene>
<protein>
    <submittedName>
        <fullName evidence="7">Family 43 glycosylhydrolase</fullName>
    </submittedName>
</protein>
<evidence type="ECO:0000256" key="2">
    <source>
        <dbReference type="ARBA" id="ARBA00009865"/>
    </source>
</evidence>
<dbReference type="SUPFAM" id="SSF50370">
    <property type="entry name" value="Ricin B-like lectins"/>
    <property type="match status" value="1"/>
</dbReference>
<evidence type="ECO:0000256" key="1">
    <source>
        <dbReference type="ARBA" id="ARBA00004834"/>
    </source>
</evidence>
<dbReference type="Proteomes" id="UP001320972">
    <property type="component" value="Unassembled WGS sequence"/>
</dbReference>
<dbReference type="CDD" id="cd18616">
    <property type="entry name" value="GH43_ABN-like"/>
    <property type="match status" value="1"/>
</dbReference>
<evidence type="ECO:0000259" key="6">
    <source>
        <dbReference type="SMART" id="SM00458"/>
    </source>
</evidence>
<proteinExistence type="inferred from homology"/>
<feature type="region of interest" description="Disordered" evidence="5">
    <location>
        <begin position="376"/>
        <end position="396"/>
    </location>
</feature>
<evidence type="ECO:0000313" key="8">
    <source>
        <dbReference type="Proteomes" id="UP001320972"/>
    </source>
</evidence>
<dbReference type="InterPro" id="IPR023296">
    <property type="entry name" value="Glyco_hydro_beta-prop_sf"/>
</dbReference>
<dbReference type="InterPro" id="IPR000772">
    <property type="entry name" value="Ricin_B_lectin"/>
</dbReference>
<dbReference type="Pfam" id="PF04616">
    <property type="entry name" value="Glyco_hydro_43"/>
    <property type="match status" value="1"/>
</dbReference>
<dbReference type="SMART" id="SM00458">
    <property type="entry name" value="RICIN"/>
    <property type="match status" value="1"/>
</dbReference>
<dbReference type="EMBL" id="JAOPKB010000020">
    <property type="protein sequence ID" value="MCU4975519.1"/>
    <property type="molecule type" value="Genomic_DNA"/>
</dbReference>
<dbReference type="PANTHER" id="PTHR43301">
    <property type="entry name" value="ARABINAN ENDO-1,5-ALPHA-L-ARABINOSIDASE"/>
    <property type="match status" value="1"/>
</dbReference>
<dbReference type="InterPro" id="IPR050727">
    <property type="entry name" value="GH43_arabinanases"/>
</dbReference>
<evidence type="ECO:0000256" key="4">
    <source>
        <dbReference type="ARBA" id="ARBA00023295"/>
    </source>
</evidence>
<dbReference type="RefSeq" id="WP_338009227.1">
    <property type="nucleotide sequence ID" value="NZ_JAOPKB010000020.1"/>
</dbReference>
<dbReference type="SUPFAM" id="SSF75005">
    <property type="entry name" value="Arabinanase/levansucrase/invertase"/>
    <property type="match status" value="1"/>
</dbReference>
<name>A0ABT2QKR9_9EURY</name>
<feature type="domain" description="Ricin B lectin" evidence="6">
    <location>
        <begin position="361"/>
        <end position="500"/>
    </location>
</feature>
<sequence length="581" mass="63256">MDDDTHARYGRRDVLTLAGAGAVGTASVLSFSGSGLADDHEDTFQNPTGPFGFGDPDVIRTCDGTYYAYGTETPEDVVPIARSDDLVNWTYIGAALESQPDWRDDPDAGVWAPTINWYNGQYYLYYSYSTWGSQQNPGIGLATADTPEGPFEDQGPVFRAEDLPMTNAIDPDFLLVDGTPYMVWGSWYGLYAVELTPDGRDYVPDTAFHLAGDLKEGPMIVEENDYYYLFYSTGHCCDGYDSTYELEVGRSESFFGPYYNQNGDDLRELDEHHDGVSILTGTDRFVGPGHNTAIQDDDGDWWAIYHAEATTEYSNRIMMVDRIRWDDDDWPVVGDDGTPSVESPVPVAGSDRCGSTVDLESGTYYVVNENSGKLLDVDSDDASDGGTVDQRDETGHPAQEWILDSQDDGLGSYTLENAASGLVLAVADAETAEGVPLQQSPSDGSATQRWYVVENGDGTVRLENAGTGLVAATEGGSTADGADAVQRTWYGGDEQRWHLVSVGDDDCVDAGLESGPVCDVDGDGRYRDFTGNGEVTTSDVVEFFDQLESDGVQTNVEYFDYTGNERVTASDVVELFESVSS</sequence>
<organism evidence="7 8">
    <name type="scientific">Natronoglomus mannanivorans</name>
    <dbReference type="NCBI Taxonomy" id="2979990"/>
    <lineage>
        <taxon>Archaea</taxon>
        <taxon>Methanobacteriati</taxon>
        <taxon>Methanobacteriota</taxon>
        <taxon>Stenosarchaea group</taxon>
        <taxon>Halobacteria</taxon>
        <taxon>Halobacteriales</taxon>
        <taxon>Natrialbaceae</taxon>
        <taxon>Natronoglomus</taxon>
    </lineage>
</organism>
<keyword evidence="8" id="KW-1185">Reference proteome</keyword>
<dbReference type="PROSITE" id="PS51318">
    <property type="entry name" value="TAT"/>
    <property type="match status" value="1"/>
</dbReference>
<dbReference type="PROSITE" id="PS50231">
    <property type="entry name" value="RICIN_B_LECTIN"/>
    <property type="match status" value="1"/>
</dbReference>
<dbReference type="CDD" id="cd00161">
    <property type="entry name" value="beta-trefoil_Ricin-like"/>
    <property type="match status" value="1"/>
</dbReference>
<dbReference type="InterPro" id="IPR035992">
    <property type="entry name" value="Ricin_B-like_lectins"/>
</dbReference>
<accession>A0ABT2QKR9</accession>
<dbReference type="Pfam" id="PF14200">
    <property type="entry name" value="RicinB_lectin_2"/>
    <property type="match status" value="2"/>
</dbReference>
<comment type="pathway">
    <text evidence="1">Glycan metabolism; L-arabinan degradation.</text>
</comment>
<dbReference type="InterPro" id="IPR006311">
    <property type="entry name" value="TAT_signal"/>
</dbReference>
<dbReference type="PANTHER" id="PTHR43301:SF3">
    <property type="entry name" value="ARABINAN ENDO-1,5-ALPHA-L-ARABINOSIDASE A-RELATED"/>
    <property type="match status" value="1"/>
</dbReference>
<keyword evidence="4" id="KW-0326">Glycosidase</keyword>
<dbReference type="InterPro" id="IPR006710">
    <property type="entry name" value="Glyco_hydro_43"/>
</dbReference>
<dbReference type="Gene3D" id="2.115.10.20">
    <property type="entry name" value="Glycosyl hydrolase domain, family 43"/>
    <property type="match status" value="1"/>
</dbReference>
<reference evidence="7 8" key="1">
    <citation type="submission" date="2022-09" db="EMBL/GenBank/DDBJ databases">
        <title>Enrichment on poylsaccharides allowed isolation of novel metabolic and taxonomic groups of Haloarchaea.</title>
        <authorList>
            <person name="Sorokin D.Y."/>
            <person name="Elcheninov A.G."/>
            <person name="Khizhniak T.V."/>
            <person name="Kolganova T.V."/>
            <person name="Kublanov I.V."/>
        </authorList>
    </citation>
    <scope>NUCLEOTIDE SEQUENCE [LARGE SCALE GENOMIC DNA]</scope>
    <source>
        <strain evidence="7 8">AArc-m2/3/4</strain>
    </source>
</reference>
<keyword evidence="3" id="KW-0378">Hydrolase</keyword>
<comment type="caution">
    <text evidence="7">The sequence shown here is derived from an EMBL/GenBank/DDBJ whole genome shotgun (WGS) entry which is preliminary data.</text>
</comment>
<evidence type="ECO:0000256" key="5">
    <source>
        <dbReference type="SAM" id="MobiDB-lite"/>
    </source>
</evidence>
<evidence type="ECO:0000256" key="3">
    <source>
        <dbReference type="ARBA" id="ARBA00022801"/>
    </source>
</evidence>
<evidence type="ECO:0000313" key="7">
    <source>
        <dbReference type="EMBL" id="MCU4975519.1"/>
    </source>
</evidence>